<keyword evidence="3" id="KW-1185">Reference proteome</keyword>
<accession>A0A6A5K0Z6</accession>
<dbReference type="Proteomes" id="UP000800040">
    <property type="component" value="Unassembled WGS sequence"/>
</dbReference>
<feature type="region of interest" description="Disordered" evidence="1">
    <location>
        <begin position="1"/>
        <end position="45"/>
    </location>
</feature>
<protein>
    <submittedName>
        <fullName evidence="2">Uncharacterized protein</fullName>
    </submittedName>
</protein>
<sequence>MANSDPESGASAVPLGSPTIPKLTELGHTPATRHATTTDKRQQVSISTVQQQLFSRQGRSQDGIASITLNVDGLQQPWSEYEIERFKRSDRAACNNGNGDYCGDVGSTGDESKDGSGIETSRPPGTKSEARGKPNMLLNTHVKPCCDSVAPREVVDVRSSGDAEADCDD</sequence>
<proteinExistence type="predicted"/>
<reference evidence="2" key="1">
    <citation type="submission" date="2020-01" db="EMBL/GenBank/DDBJ databases">
        <authorList>
            <consortium name="DOE Joint Genome Institute"/>
            <person name="Haridas S."/>
            <person name="Albert R."/>
            <person name="Binder M."/>
            <person name="Bloem J."/>
            <person name="Labutti K."/>
            <person name="Salamov A."/>
            <person name="Andreopoulos B."/>
            <person name="Baker S.E."/>
            <person name="Barry K."/>
            <person name="Bills G."/>
            <person name="Bluhm B.H."/>
            <person name="Cannon C."/>
            <person name="Castanera R."/>
            <person name="Culley D.E."/>
            <person name="Daum C."/>
            <person name="Ezra D."/>
            <person name="Gonzalez J.B."/>
            <person name="Henrissat B."/>
            <person name="Kuo A."/>
            <person name="Liang C."/>
            <person name="Lipzen A."/>
            <person name="Lutzoni F."/>
            <person name="Magnuson J."/>
            <person name="Mondo S."/>
            <person name="Nolan M."/>
            <person name="Ohm R."/>
            <person name="Pangilinan J."/>
            <person name="Park H.-J."/>
            <person name="Ramirez L."/>
            <person name="Alfaro M."/>
            <person name="Sun H."/>
            <person name="Tritt A."/>
            <person name="Yoshinaga Y."/>
            <person name="Zwiers L.-H."/>
            <person name="Turgeon B.G."/>
            <person name="Goodwin S.B."/>
            <person name="Spatafora J.W."/>
            <person name="Crous P.W."/>
            <person name="Grigoriev I.V."/>
        </authorList>
    </citation>
    <scope>NUCLEOTIDE SEQUENCE</scope>
    <source>
        <strain evidence="2">P77</strain>
    </source>
</reference>
<feature type="region of interest" description="Disordered" evidence="1">
    <location>
        <begin position="97"/>
        <end position="135"/>
    </location>
</feature>
<dbReference type="EMBL" id="ML975377">
    <property type="protein sequence ID" value="KAF1830988.1"/>
    <property type="molecule type" value="Genomic_DNA"/>
</dbReference>
<evidence type="ECO:0000256" key="1">
    <source>
        <dbReference type="SAM" id="MobiDB-lite"/>
    </source>
</evidence>
<organism evidence="2 3">
    <name type="scientific">Decorospora gaudefroyi</name>
    <dbReference type="NCBI Taxonomy" id="184978"/>
    <lineage>
        <taxon>Eukaryota</taxon>
        <taxon>Fungi</taxon>
        <taxon>Dikarya</taxon>
        <taxon>Ascomycota</taxon>
        <taxon>Pezizomycotina</taxon>
        <taxon>Dothideomycetes</taxon>
        <taxon>Pleosporomycetidae</taxon>
        <taxon>Pleosporales</taxon>
        <taxon>Pleosporineae</taxon>
        <taxon>Pleosporaceae</taxon>
        <taxon>Decorospora</taxon>
    </lineage>
</organism>
<name>A0A6A5K0Z6_9PLEO</name>
<gene>
    <name evidence="2" type="ORF">BDW02DRAFT_582427</name>
</gene>
<evidence type="ECO:0000313" key="3">
    <source>
        <dbReference type="Proteomes" id="UP000800040"/>
    </source>
</evidence>
<dbReference type="AlphaFoldDB" id="A0A6A5K0Z6"/>
<evidence type="ECO:0000313" key="2">
    <source>
        <dbReference type="EMBL" id="KAF1830988.1"/>
    </source>
</evidence>